<dbReference type="EMBL" id="CP113797">
    <property type="protein sequence ID" value="WAL62027.1"/>
    <property type="molecule type" value="Genomic_DNA"/>
</dbReference>
<accession>A0A9E9CB99</accession>
<dbReference type="KEGG" id="tsin:OXH18_08605"/>
<protein>
    <submittedName>
        <fullName evidence="1">Uncharacterized protein</fullName>
    </submittedName>
</protein>
<dbReference type="Proteomes" id="UP001163152">
    <property type="component" value="Chromosome"/>
</dbReference>
<sequence>MKRIIVVWFTSLILLLNVLIVPIAQAQPLAIKLSLPGFSQLELTPEQKNMLMELEDELIPQFESILTPEQRDQFIQSVSDGKSFRKAFKSLTLSPTQKSQLASLFKALPKQEIFAALTPEQKKDFFMKKKEIFMPTAEEIQAKIDAGLKKKEAFSPETSEFSPSADEIKEKINIGLKKKEAFKPTLEEIQERIAEKMAAMKESVAGEE</sequence>
<dbReference type="AlphaFoldDB" id="A0A9E9CB99"/>
<keyword evidence="2" id="KW-1185">Reference proteome</keyword>
<evidence type="ECO:0000313" key="2">
    <source>
        <dbReference type="Proteomes" id="UP001163152"/>
    </source>
</evidence>
<dbReference type="RefSeq" id="WP_268612111.1">
    <property type="nucleotide sequence ID" value="NZ_CP113797.1"/>
</dbReference>
<gene>
    <name evidence="1" type="ORF">OXH18_08605</name>
</gene>
<evidence type="ECO:0000313" key="1">
    <source>
        <dbReference type="EMBL" id="WAL62027.1"/>
    </source>
</evidence>
<proteinExistence type="predicted"/>
<organism evidence="1 2">
    <name type="scientific">Thermocoleostomius sinensis A174</name>
    <dbReference type="NCBI Taxonomy" id="2016057"/>
    <lineage>
        <taxon>Bacteria</taxon>
        <taxon>Bacillati</taxon>
        <taxon>Cyanobacteriota</taxon>
        <taxon>Cyanophyceae</taxon>
        <taxon>Oculatellales</taxon>
        <taxon>Oculatellaceae</taxon>
        <taxon>Thermocoleostomius</taxon>
    </lineage>
</organism>
<reference evidence="1" key="1">
    <citation type="submission" date="2022-12" db="EMBL/GenBank/DDBJ databases">
        <title>Polyphasic identification of a Novel Hot-Spring Cyanobacterium Ocullathermofonsia sinensis gen nov. sp. nov. and Genomic Insights on its Adaptations to the Thermal Habitat.</title>
        <authorList>
            <person name="Daroch M."/>
            <person name="Tang J."/>
            <person name="Jiang Y."/>
        </authorList>
    </citation>
    <scope>NUCLEOTIDE SEQUENCE</scope>
    <source>
        <strain evidence="1">PKUAC-SCTA174</strain>
    </source>
</reference>
<name>A0A9E9CB99_9CYAN</name>